<feature type="non-terminal residue" evidence="1">
    <location>
        <position position="1"/>
    </location>
</feature>
<sequence length="655" mass="73029">LCGQYTGYRVHRAHHILAYFVTPAASHELQEFTGLQGSPGCTSGAPVYAAHDGAVQVVIHVCSFESEAIAELEANKFFGLDPSNVFLVHQHAMPGFHYVDKHSLEEDSRSPLRMYGTGFAMQQLSWPREAVCFDEIGKRKILQESLIDYMKVKKIEWMVSRRVNDLSNFQIGEFINMDKFACMLRCQSDFGAAMGVELRQSSNISDIHKFSSVALAKADADSLVGAEPSHKCMCEINYDSCRSLKMITLLEQLGAQKMLYSGCDRYFYSFNALATTMSEQRITPTLYLEDWEGADGIFEDLALYPFFDMADISHSPKMHAVGITGDSPPPPKLRSTEGIQRMLECTYKQDRHPDFAEYIQKMGSDKKGGPKRRIKRHSLGAMVRLKVVVFCSNDANQASFQAVRLVQALLRPGQDCLYLVTIVNEGSEIPTGDKLLMSFEGSDIKLSTHRVVLLKNADQSYAEIMNDYVETSQADLVAVGSEQLCLGSSLGSVALALAKMCKRPLIVHKASARMPKDLRLAWPVVSGITVSAHKVLVFLSQLLREADYTYLVRSTPKSADLTEVQASQRVLSQIEQIAMAKGLHPNPKHFTDMKAREALLKVAREQKAQMLAVEIPKHIDMTDAVQSILLDSPCSVLIFREVPAHMQRTDKLDVP</sequence>
<evidence type="ECO:0000313" key="1">
    <source>
        <dbReference type="EMBL" id="KAK3233910.1"/>
    </source>
</evidence>
<dbReference type="Proteomes" id="UP001190700">
    <property type="component" value="Unassembled WGS sequence"/>
</dbReference>
<comment type="caution">
    <text evidence="1">The sequence shown here is derived from an EMBL/GenBank/DDBJ whole genome shotgun (WGS) entry which is preliminary data.</text>
</comment>
<dbReference type="Gene3D" id="3.40.50.12370">
    <property type="match status" value="1"/>
</dbReference>
<protein>
    <submittedName>
        <fullName evidence="1">Uncharacterized protein</fullName>
    </submittedName>
</protein>
<evidence type="ECO:0000313" key="2">
    <source>
        <dbReference type="Proteomes" id="UP001190700"/>
    </source>
</evidence>
<name>A0AAE0BDB8_9CHLO</name>
<dbReference type="EMBL" id="LGRX02035606">
    <property type="protein sequence ID" value="KAK3233910.1"/>
    <property type="molecule type" value="Genomic_DNA"/>
</dbReference>
<dbReference type="AlphaFoldDB" id="A0AAE0BDB8"/>
<gene>
    <name evidence="1" type="ORF">CYMTET_55815</name>
</gene>
<proteinExistence type="predicted"/>
<organism evidence="1 2">
    <name type="scientific">Cymbomonas tetramitiformis</name>
    <dbReference type="NCBI Taxonomy" id="36881"/>
    <lineage>
        <taxon>Eukaryota</taxon>
        <taxon>Viridiplantae</taxon>
        <taxon>Chlorophyta</taxon>
        <taxon>Pyramimonadophyceae</taxon>
        <taxon>Pyramimonadales</taxon>
        <taxon>Pyramimonadaceae</taxon>
        <taxon>Cymbomonas</taxon>
    </lineage>
</organism>
<keyword evidence="2" id="KW-1185">Reference proteome</keyword>
<reference evidence="1 2" key="1">
    <citation type="journal article" date="2015" name="Genome Biol. Evol.">
        <title>Comparative Genomics of a Bacterivorous Green Alga Reveals Evolutionary Causalities and Consequences of Phago-Mixotrophic Mode of Nutrition.</title>
        <authorList>
            <person name="Burns J.A."/>
            <person name="Paasch A."/>
            <person name="Narechania A."/>
            <person name="Kim E."/>
        </authorList>
    </citation>
    <scope>NUCLEOTIDE SEQUENCE [LARGE SCALE GENOMIC DNA]</scope>
    <source>
        <strain evidence="1 2">PLY_AMNH</strain>
    </source>
</reference>
<accession>A0AAE0BDB8</accession>